<sequence>MRQKFRTKAEKVYHHLREGIIHGTYAPGQRLVISQIARQLDVSEIPVREALQRLASEGYVYLHPHAGGIVSSLSEEDIRQIFELRIHLEGLATRLAVDHLSNAHLHRLEEMLLESRQYIENRDYEGYDRFNRAFHEYIYQFANNQRLADLIRDLWNNSSRYPRIFQDVHQLENSYAEHQDILRAIKLRDAELAERLTRQHKAKAYEWAVKLVKDLNQEFTNSK</sequence>
<dbReference type="CDD" id="cd07377">
    <property type="entry name" value="WHTH_GntR"/>
    <property type="match status" value="1"/>
</dbReference>
<keyword evidence="2" id="KW-0238">DNA-binding</keyword>
<comment type="caution">
    <text evidence="5">The sequence shown here is derived from an EMBL/GenBank/DDBJ whole genome shotgun (WGS) entry which is preliminary data.</text>
</comment>
<evidence type="ECO:0000256" key="3">
    <source>
        <dbReference type="ARBA" id="ARBA00023163"/>
    </source>
</evidence>
<dbReference type="PROSITE" id="PS50949">
    <property type="entry name" value="HTH_GNTR"/>
    <property type="match status" value="1"/>
</dbReference>
<dbReference type="SUPFAM" id="SSF46785">
    <property type="entry name" value="Winged helix' DNA-binding domain"/>
    <property type="match status" value="1"/>
</dbReference>
<dbReference type="SMART" id="SM00345">
    <property type="entry name" value="HTH_GNTR"/>
    <property type="match status" value="1"/>
</dbReference>
<feature type="domain" description="HTH gntR-type" evidence="4">
    <location>
        <begin position="6"/>
        <end position="73"/>
    </location>
</feature>
<evidence type="ECO:0000313" key="5">
    <source>
        <dbReference type="EMBL" id="OUM84145.1"/>
    </source>
</evidence>
<dbReference type="Gene3D" id="1.20.120.530">
    <property type="entry name" value="GntR ligand-binding domain-like"/>
    <property type="match status" value="1"/>
</dbReference>
<dbReference type="InterPro" id="IPR000524">
    <property type="entry name" value="Tscrpt_reg_HTH_GntR"/>
</dbReference>
<dbReference type="SMART" id="SM00895">
    <property type="entry name" value="FCD"/>
    <property type="match status" value="1"/>
</dbReference>
<accession>A0A1Y3P9Z7</accession>
<dbReference type="Gene3D" id="1.10.10.10">
    <property type="entry name" value="Winged helix-like DNA-binding domain superfamily/Winged helix DNA-binding domain"/>
    <property type="match status" value="1"/>
</dbReference>
<dbReference type="SUPFAM" id="SSF48008">
    <property type="entry name" value="GntR ligand-binding domain-like"/>
    <property type="match status" value="1"/>
</dbReference>
<dbReference type="InterPro" id="IPR036388">
    <property type="entry name" value="WH-like_DNA-bd_sf"/>
</dbReference>
<evidence type="ECO:0000313" key="6">
    <source>
        <dbReference type="Proteomes" id="UP000196475"/>
    </source>
</evidence>
<dbReference type="GO" id="GO:0003700">
    <property type="term" value="F:DNA-binding transcription factor activity"/>
    <property type="evidence" value="ECO:0007669"/>
    <property type="project" value="InterPro"/>
</dbReference>
<dbReference type="EMBL" id="LZRT01000142">
    <property type="protein sequence ID" value="OUM84145.1"/>
    <property type="molecule type" value="Genomic_DNA"/>
</dbReference>
<reference evidence="6" key="1">
    <citation type="submission" date="2016-06" db="EMBL/GenBank/DDBJ databases">
        <authorList>
            <person name="Nascimento L."/>
            <person name="Pereira R.V."/>
            <person name="Martins L.F."/>
            <person name="Quaggio R.B."/>
            <person name="Silva A.M."/>
            <person name="Setubal J.C."/>
        </authorList>
    </citation>
    <scope>NUCLEOTIDE SEQUENCE [LARGE SCALE GENOMIC DNA]</scope>
</reference>
<dbReference type="InterPro" id="IPR008920">
    <property type="entry name" value="TF_FadR/GntR_C"/>
</dbReference>
<name>A0A1Y3P9Z7_9BACI</name>
<dbReference type="Pfam" id="PF07729">
    <property type="entry name" value="FCD"/>
    <property type="match status" value="1"/>
</dbReference>
<protein>
    <recommendedName>
        <fullName evidence="4">HTH gntR-type domain-containing protein</fullName>
    </recommendedName>
</protein>
<keyword evidence="3" id="KW-0804">Transcription</keyword>
<dbReference type="PANTHER" id="PTHR43537:SF5">
    <property type="entry name" value="UXU OPERON TRANSCRIPTIONAL REGULATOR"/>
    <property type="match status" value="1"/>
</dbReference>
<dbReference type="AlphaFoldDB" id="A0A1Y3P9Z7"/>
<proteinExistence type="predicted"/>
<dbReference type="Proteomes" id="UP000196475">
    <property type="component" value="Unassembled WGS sequence"/>
</dbReference>
<gene>
    <name evidence="5" type="ORF">BAA01_04210</name>
</gene>
<dbReference type="Pfam" id="PF00392">
    <property type="entry name" value="GntR"/>
    <property type="match status" value="1"/>
</dbReference>
<evidence type="ECO:0000256" key="2">
    <source>
        <dbReference type="ARBA" id="ARBA00023125"/>
    </source>
</evidence>
<dbReference type="GO" id="GO:0003677">
    <property type="term" value="F:DNA binding"/>
    <property type="evidence" value="ECO:0007669"/>
    <property type="project" value="UniProtKB-KW"/>
</dbReference>
<evidence type="ECO:0000259" key="4">
    <source>
        <dbReference type="PROSITE" id="PS50949"/>
    </source>
</evidence>
<evidence type="ECO:0000256" key="1">
    <source>
        <dbReference type="ARBA" id="ARBA00023015"/>
    </source>
</evidence>
<keyword evidence="1" id="KW-0805">Transcription regulation</keyword>
<dbReference type="InterPro" id="IPR036390">
    <property type="entry name" value="WH_DNA-bd_sf"/>
</dbReference>
<dbReference type="PANTHER" id="PTHR43537">
    <property type="entry name" value="TRANSCRIPTIONAL REGULATOR, GNTR FAMILY"/>
    <property type="match status" value="1"/>
</dbReference>
<dbReference type="InterPro" id="IPR011711">
    <property type="entry name" value="GntR_C"/>
</dbReference>
<organism evidence="5 6">
    <name type="scientific">Bacillus thermozeamaize</name>
    <dbReference type="NCBI Taxonomy" id="230954"/>
    <lineage>
        <taxon>Bacteria</taxon>
        <taxon>Bacillati</taxon>
        <taxon>Bacillota</taxon>
        <taxon>Bacilli</taxon>
        <taxon>Bacillales</taxon>
        <taxon>Bacillaceae</taxon>
        <taxon>Bacillus</taxon>
    </lineage>
</organism>